<dbReference type="EMBL" id="JAPDRK010000032">
    <property type="protein sequence ID" value="KAJ9601894.1"/>
    <property type="molecule type" value="Genomic_DNA"/>
</dbReference>
<dbReference type="GO" id="GO:0047499">
    <property type="term" value="F:calcium-independent phospholipase A2 activity"/>
    <property type="evidence" value="ECO:0007669"/>
    <property type="project" value="TreeGrafter"/>
</dbReference>
<keyword evidence="8" id="KW-1185">Reference proteome</keyword>
<dbReference type="PANTHER" id="PTHR24185:SF8">
    <property type="entry name" value="PNPLA DOMAIN-CONTAINING PROTEIN"/>
    <property type="match status" value="1"/>
</dbReference>
<evidence type="ECO:0000256" key="4">
    <source>
        <dbReference type="ARBA" id="ARBA00023098"/>
    </source>
</evidence>
<dbReference type="PANTHER" id="PTHR24185">
    <property type="entry name" value="CALCIUM-INDEPENDENT PHOSPHOLIPASE A2-GAMMA"/>
    <property type="match status" value="1"/>
</dbReference>
<evidence type="ECO:0000256" key="5">
    <source>
        <dbReference type="PROSITE-ProRule" id="PRU01161"/>
    </source>
</evidence>
<keyword evidence="4 5" id="KW-0443">Lipid metabolism</keyword>
<evidence type="ECO:0000313" key="8">
    <source>
        <dbReference type="Proteomes" id="UP001172673"/>
    </source>
</evidence>
<name>A0AA38TXB2_9EURO</name>
<evidence type="ECO:0000259" key="6">
    <source>
        <dbReference type="PROSITE" id="PS51635"/>
    </source>
</evidence>
<dbReference type="GO" id="GO:0008270">
    <property type="term" value="F:zinc ion binding"/>
    <property type="evidence" value="ECO:0007669"/>
    <property type="project" value="UniProtKB-KW"/>
</dbReference>
<protein>
    <recommendedName>
        <fullName evidence="6">PNPLA domain-containing protein</fullName>
    </recommendedName>
</protein>
<dbReference type="Proteomes" id="UP001172673">
    <property type="component" value="Unassembled WGS sequence"/>
</dbReference>
<dbReference type="SUPFAM" id="SSF52151">
    <property type="entry name" value="FabD/lysophospholipase-like"/>
    <property type="match status" value="1"/>
</dbReference>
<accession>A0AA38TXB2</accession>
<reference evidence="7" key="1">
    <citation type="submission" date="2022-10" db="EMBL/GenBank/DDBJ databases">
        <title>Culturing micro-colonial fungi from biological soil crusts in the Mojave desert and describing Neophaeococcomyces mojavensis, and introducing the new genera and species Taxawa tesnikishii.</title>
        <authorList>
            <person name="Kurbessoian T."/>
            <person name="Stajich J.E."/>
        </authorList>
    </citation>
    <scope>NUCLEOTIDE SEQUENCE</scope>
    <source>
        <strain evidence="7">TK_41</strain>
    </source>
</reference>
<comment type="caution">
    <text evidence="5">Lacks conserved residue(s) required for the propagation of feature annotation.</text>
</comment>
<evidence type="ECO:0000313" key="7">
    <source>
        <dbReference type="EMBL" id="KAJ9601894.1"/>
    </source>
</evidence>
<organism evidence="7 8">
    <name type="scientific">Cladophialophora chaetospira</name>
    <dbReference type="NCBI Taxonomy" id="386627"/>
    <lineage>
        <taxon>Eukaryota</taxon>
        <taxon>Fungi</taxon>
        <taxon>Dikarya</taxon>
        <taxon>Ascomycota</taxon>
        <taxon>Pezizomycotina</taxon>
        <taxon>Eurotiomycetes</taxon>
        <taxon>Chaetothyriomycetidae</taxon>
        <taxon>Chaetothyriales</taxon>
        <taxon>Herpotrichiellaceae</taxon>
        <taxon>Cladophialophora</taxon>
    </lineage>
</organism>
<evidence type="ECO:0000256" key="3">
    <source>
        <dbReference type="ARBA" id="ARBA00022833"/>
    </source>
</evidence>
<sequence length="968" mass="108034">MKTCNHTQWLSACKQGYEVALFESSRPRQLLDRVTDPDEAHPSLLTFVGDRTKVVALEKIFGIRRRRIFKSKQHAGDVNLHLATTSELSSRPILVAECSLSTNSFRSHAPTFACHDLNRLPLENAEMHSPEKLEQAMLGRLLLPFTDLVCFFASDLGGFATVARHLAEWLCVGDTTTVPPITKPTVVIVTDKMPPTIQREKEARKAFLWLLKEETIADPFDVIADVDVIAIHPSRAFRSSPNWARVKSRLLRASNGARKHRSETRTLYSMTHFVAFTEAACRHFAGPVTDPFNFVQSSRVRNSPTATLTRHLAHFIGHCTTPEELVSFAAPVIASSFLLDSYPPDCHEFDPRHVFPVIYEQALSDALGERVISFPSSRDIILRTGILNVVQTHLYEYFETLTTSSTSSSASIHLANLRRFHDKWRHVHSEVTCLSCLNRDPQYGMPCGHMLCEPCVQIYGNESEPWTYRFGSCLFCMAEWSEDIVVGVKPPTRGVSILCLDGGGTRAIIPLTVMKRIQDRTGLSLPIQKYFKLVAGVSSGSLTALSMYHKGWPLEKCINAFFDLAQSSFKDENLSGISFISRLTKLFRLYAQDGLYRPESIELVLKNLFGRDTTMSDCSYATQIGAKICVLVATVLKNPSCRMFTNYHQTRESDRRLDTDPASDPSCRNVPLWEIARAASAAPVFFPTTHITDVGTFQDAGLLVNDPIATAVSEAATIYPSTPIDLILSLGTGKIPEAEYEQPAEVTKAPPQAAIRVRDLLWEKTRDRQVKQAFAQHPQYHRLDHEVSKDYALDNINDMVALKSAVESDASLSDSIGQVAERAVASLFYFELVALPVRWNSEHGHGRILCSLPGSDPEFGILISQLSSSQVQFYLNGIPISELWENRDFLDQDGNFCKAVKLQPSERISISVRVGGDSARAWEISGSPFTVADLIRAQGLNACFGNERHRKRKRSASGEICPAKRVKR</sequence>
<feature type="active site" description="Nucleophile" evidence="5">
    <location>
        <position position="538"/>
    </location>
</feature>
<keyword evidence="5" id="KW-0442">Lipid degradation</keyword>
<gene>
    <name evidence="7" type="ORF">H2200_013609</name>
</gene>
<feature type="active site" description="Proton acceptor" evidence="5">
    <location>
        <position position="699"/>
    </location>
</feature>
<feature type="short sequence motif" description="GXSXG" evidence="5">
    <location>
        <begin position="536"/>
        <end position="540"/>
    </location>
</feature>
<keyword evidence="1" id="KW-0479">Metal-binding</keyword>
<dbReference type="PROSITE" id="PS51635">
    <property type="entry name" value="PNPLA"/>
    <property type="match status" value="1"/>
</dbReference>
<keyword evidence="5" id="KW-0378">Hydrolase</keyword>
<dbReference type="Gene3D" id="3.40.1090.10">
    <property type="entry name" value="Cytosolic phospholipase A2 catalytic domain"/>
    <property type="match status" value="1"/>
</dbReference>
<dbReference type="GO" id="GO:0046486">
    <property type="term" value="P:glycerolipid metabolic process"/>
    <property type="evidence" value="ECO:0007669"/>
    <property type="project" value="UniProtKB-ARBA"/>
</dbReference>
<dbReference type="GO" id="GO:0019369">
    <property type="term" value="P:arachidonate metabolic process"/>
    <property type="evidence" value="ECO:0007669"/>
    <property type="project" value="TreeGrafter"/>
</dbReference>
<evidence type="ECO:0000256" key="1">
    <source>
        <dbReference type="ARBA" id="ARBA00022723"/>
    </source>
</evidence>
<evidence type="ECO:0000256" key="2">
    <source>
        <dbReference type="ARBA" id="ARBA00022771"/>
    </source>
</evidence>
<dbReference type="InterPro" id="IPR017907">
    <property type="entry name" value="Znf_RING_CS"/>
</dbReference>
<dbReference type="InterPro" id="IPR016035">
    <property type="entry name" value="Acyl_Trfase/lysoPLipase"/>
</dbReference>
<keyword evidence="3" id="KW-0862">Zinc</keyword>
<dbReference type="AlphaFoldDB" id="A0AA38TXB2"/>
<proteinExistence type="predicted"/>
<dbReference type="InterPro" id="IPR002641">
    <property type="entry name" value="PNPLA_dom"/>
</dbReference>
<dbReference type="GO" id="GO:0016020">
    <property type="term" value="C:membrane"/>
    <property type="evidence" value="ECO:0007669"/>
    <property type="project" value="TreeGrafter"/>
</dbReference>
<dbReference type="PROSITE" id="PS00518">
    <property type="entry name" value="ZF_RING_1"/>
    <property type="match status" value="1"/>
</dbReference>
<comment type="caution">
    <text evidence="7">The sequence shown here is derived from an EMBL/GenBank/DDBJ whole genome shotgun (WGS) entry which is preliminary data.</text>
</comment>
<feature type="domain" description="PNPLA" evidence="6">
    <location>
        <begin position="498"/>
        <end position="712"/>
    </location>
</feature>
<dbReference type="Pfam" id="PF01734">
    <property type="entry name" value="Patatin"/>
    <property type="match status" value="1"/>
</dbReference>
<dbReference type="CDD" id="cd07199">
    <property type="entry name" value="Pat17_PNPLA8_PNPLA9_like"/>
    <property type="match status" value="1"/>
</dbReference>
<keyword evidence="2" id="KW-0863">Zinc-finger</keyword>
<dbReference type="GO" id="GO:0016042">
    <property type="term" value="P:lipid catabolic process"/>
    <property type="evidence" value="ECO:0007669"/>
    <property type="project" value="UniProtKB-UniRule"/>
</dbReference>